<dbReference type="Proteomes" id="UP000768646">
    <property type="component" value="Unassembled WGS sequence"/>
</dbReference>
<protein>
    <submittedName>
        <fullName evidence="1">Uncharacterized protein</fullName>
    </submittedName>
</protein>
<organism evidence="1 2">
    <name type="scientific">Pneumocystis oryctolagi</name>
    <dbReference type="NCBI Taxonomy" id="42067"/>
    <lineage>
        <taxon>Eukaryota</taxon>
        <taxon>Fungi</taxon>
        <taxon>Dikarya</taxon>
        <taxon>Ascomycota</taxon>
        <taxon>Taphrinomycotina</taxon>
        <taxon>Pneumocystomycetes</taxon>
        <taxon>Pneumocystaceae</taxon>
        <taxon>Pneumocystis</taxon>
    </lineage>
</organism>
<keyword evidence="2" id="KW-1185">Reference proteome</keyword>
<sequence>MKQEIAVLTCCVSKAAAEKKRLTGQELVHLVLGGYFLLIAVGGGPPQVIGFAATAAILYVQLMIGDVVFLPEGEFRVLLIVLGMLPLVTGIVFWIWLFFSGNGRAAVEAACVFSAGQICKPRWSQGHAVFLGLLLWALSAIGQVLLYSYFMHNRMPRRKFANLQKSQDVLDFSSMSYASHGTPSLTCTSTLSAENDKVICPAVTAISPVYPKPFYDKTWVSASCEKSLKHSLDTKSAAQFSRRVPSQTSSGPRKLRSMRTWKQLGLRPSLYTTWYAPFYSSGYPRFPKKPRSFLNLKTPLINLHFPKSKETDVEGPDWNTWDFSNFSLPVCPNVFSQDGLNLDDSICNNRGETRSISDTPDASFDSKMSQCSCYRKFFEQDLNKAELKNDCTEYSCMGDLVMSYKLFLRFEYFPEFNSLCFTFFLRTLDLRFMGKKRKLKQNNVDIQTDSDKKNSNEIIVRKFKCFTESLKDLIEYVSFLEMKDCMDEEKKIHKVVLKFSDIIRNDPFLAEVLPVFQFPLEIEHAKESEIPFLPEIKDPVLLKQVFTHRSYAYATQSYNVSEREVLKLHNERLEFLGDSYLNHAVTKLLFKAFPDAREGELSVMRSQLVGNTKAEKISRLYGFDKRLLLSESAESDNVRSLKKIVADIFESYIGGLVLDSSNGEEIAFRWISQLMAPDICLFQKKQKGSIELDKMAKQTLYNRIGREFNTDGQTRKKIEYIWIGGEGGNKDGYEYSCRIDGEEVGRGWGPNQKIAGIRSAMDALSKLSSSD</sequence>
<reference evidence="1 2" key="1">
    <citation type="journal article" date="2021" name="Commun. Biol.">
        <title>Genomic insights into the host specific adaptation of the Pneumocystis genus.</title>
        <authorList>
            <person name="Cisse O.H."/>
            <person name="Ma L."/>
            <person name="Dekker J.P."/>
            <person name="Khil P.P."/>
            <person name="Youn J.-H."/>
            <person name="Brenchley J.M."/>
            <person name="Blair R."/>
            <person name="Pahar B."/>
            <person name="Chabe M."/>
            <person name="Van Rompay K.K.A."/>
            <person name="Keesler R."/>
            <person name="Sukura A."/>
            <person name="Hirsch V."/>
            <person name="Kutty G."/>
            <person name="Liu Y."/>
            <person name="Peng L."/>
            <person name="Chen J."/>
            <person name="Song J."/>
            <person name="Weissenbacher-Lang C."/>
            <person name="Xu J."/>
            <person name="Upham N.S."/>
            <person name="Stajich J.E."/>
            <person name="Cuomo C.A."/>
            <person name="Cushion M.T."/>
            <person name="Kovacs J.A."/>
        </authorList>
    </citation>
    <scope>NUCLEOTIDE SEQUENCE [LARGE SCALE GENOMIC DNA]</scope>
    <source>
        <strain evidence="1 2">RABM</strain>
    </source>
</reference>
<evidence type="ECO:0000313" key="1">
    <source>
        <dbReference type="EMBL" id="KAG4305941.1"/>
    </source>
</evidence>
<accession>A0ACB7CDT3</accession>
<name>A0ACB7CDT3_9ASCO</name>
<evidence type="ECO:0000313" key="2">
    <source>
        <dbReference type="Proteomes" id="UP000768646"/>
    </source>
</evidence>
<comment type="caution">
    <text evidence="1">The sequence shown here is derived from an EMBL/GenBank/DDBJ whole genome shotgun (WGS) entry which is preliminary data.</text>
</comment>
<proteinExistence type="predicted"/>
<dbReference type="EMBL" id="JABTEG010000002">
    <property type="protein sequence ID" value="KAG4305941.1"/>
    <property type="molecule type" value="Genomic_DNA"/>
</dbReference>
<gene>
    <name evidence="1" type="ORF">PORY_000851</name>
</gene>